<dbReference type="Proteomes" id="UP001597387">
    <property type="component" value="Unassembled WGS sequence"/>
</dbReference>
<sequence length="207" mass="23303">MSEYKDYGYNNTEATHAHAYIFDKTVAMLDKDKNKFILDLGCGNGSLANSLMQKGFNVYGTDASEKGIALAKQLNPGRFAIQDLSSDDLPEPLINIPFDTIISTEVIEHLYDPRKFIEFAKRTLLKNGGGDLILSTPYHGYWKYLALALTGKMDAHLGPLWDGGHIKFWSRQSLTALLEEKGFRVTDFKGCGRLPYLWMSMIIKARI</sequence>
<dbReference type="PANTHER" id="PTHR43861:SF6">
    <property type="entry name" value="METHYLTRANSFERASE TYPE 11"/>
    <property type="match status" value="1"/>
</dbReference>
<keyword evidence="2" id="KW-1185">Reference proteome</keyword>
<dbReference type="EC" id="2.1.1.222" evidence="1"/>
<dbReference type="InterPro" id="IPR029063">
    <property type="entry name" value="SAM-dependent_MTases_sf"/>
</dbReference>
<accession>A0ABW4ZG77</accession>
<dbReference type="PANTHER" id="PTHR43861">
    <property type="entry name" value="TRANS-ACONITATE 2-METHYLTRANSFERASE-RELATED"/>
    <property type="match status" value="1"/>
</dbReference>
<dbReference type="CDD" id="cd02440">
    <property type="entry name" value="AdoMet_MTases"/>
    <property type="match status" value="1"/>
</dbReference>
<dbReference type="SUPFAM" id="SSF53335">
    <property type="entry name" value="S-adenosyl-L-methionine-dependent methyltransferases"/>
    <property type="match status" value="1"/>
</dbReference>
<gene>
    <name evidence="1" type="ORF">ACFSJU_01450</name>
</gene>
<dbReference type="Gene3D" id="3.40.50.150">
    <property type="entry name" value="Vaccinia Virus protein VP39"/>
    <property type="match status" value="1"/>
</dbReference>
<dbReference type="Pfam" id="PF13489">
    <property type="entry name" value="Methyltransf_23"/>
    <property type="match status" value="1"/>
</dbReference>
<dbReference type="GO" id="GO:0032259">
    <property type="term" value="P:methylation"/>
    <property type="evidence" value="ECO:0007669"/>
    <property type="project" value="UniProtKB-KW"/>
</dbReference>
<dbReference type="EMBL" id="JBHUHZ010000001">
    <property type="protein sequence ID" value="MFD2161040.1"/>
    <property type="molecule type" value="Genomic_DNA"/>
</dbReference>
<evidence type="ECO:0000313" key="1">
    <source>
        <dbReference type="EMBL" id="MFD2161040.1"/>
    </source>
</evidence>
<proteinExistence type="predicted"/>
<organism evidence="1 2">
    <name type="scientific">Paradesertivirga mongoliensis</name>
    <dbReference type="NCBI Taxonomy" id="2100740"/>
    <lineage>
        <taxon>Bacteria</taxon>
        <taxon>Pseudomonadati</taxon>
        <taxon>Bacteroidota</taxon>
        <taxon>Sphingobacteriia</taxon>
        <taxon>Sphingobacteriales</taxon>
        <taxon>Sphingobacteriaceae</taxon>
        <taxon>Paradesertivirga</taxon>
    </lineage>
</organism>
<evidence type="ECO:0000313" key="2">
    <source>
        <dbReference type="Proteomes" id="UP001597387"/>
    </source>
</evidence>
<comment type="caution">
    <text evidence="1">The sequence shown here is derived from an EMBL/GenBank/DDBJ whole genome shotgun (WGS) entry which is preliminary data.</text>
</comment>
<name>A0ABW4ZG77_9SPHI</name>
<reference evidence="2" key="1">
    <citation type="journal article" date="2019" name="Int. J. Syst. Evol. Microbiol.">
        <title>The Global Catalogue of Microorganisms (GCM) 10K type strain sequencing project: providing services to taxonomists for standard genome sequencing and annotation.</title>
        <authorList>
            <consortium name="The Broad Institute Genomics Platform"/>
            <consortium name="The Broad Institute Genome Sequencing Center for Infectious Disease"/>
            <person name="Wu L."/>
            <person name="Ma J."/>
        </authorList>
    </citation>
    <scope>NUCLEOTIDE SEQUENCE [LARGE SCALE GENOMIC DNA]</scope>
    <source>
        <strain evidence="2">KCTC 42217</strain>
    </source>
</reference>
<dbReference type="GO" id="GO:0102208">
    <property type="term" value="F:2-polyprenyl-6-hydroxyphenol methylase activity"/>
    <property type="evidence" value="ECO:0007669"/>
    <property type="project" value="UniProtKB-EC"/>
</dbReference>
<dbReference type="GO" id="GO:0061542">
    <property type="term" value="F:3-demethylubiquinol 3-O-methyltransferase activity"/>
    <property type="evidence" value="ECO:0007669"/>
    <property type="project" value="UniProtKB-EC"/>
</dbReference>
<dbReference type="EC" id="2.1.1.64" evidence="1"/>
<keyword evidence="1" id="KW-0808">Transferase</keyword>
<protein>
    <submittedName>
        <fullName evidence="1">Class I SAM-dependent methyltransferase</fullName>
        <ecNumber evidence="1">2.1.1.222</ecNumber>
        <ecNumber evidence="1">2.1.1.64</ecNumber>
    </submittedName>
</protein>
<keyword evidence="1" id="KW-0489">Methyltransferase</keyword>
<dbReference type="RefSeq" id="WP_255905399.1">
    <property type="nucleotide sequence ID" value="NZ_JAFMZO010000005.1"/>
</dbReference>